<dbReference type="EMBL" id="QXGE01000439">
    <property type="protein sequence ID" value="KAE9312460.1"/>
    <property type="molecule type" value="Genomic_DNA"/>
</dbReference>
<comment type="caution">
    <text evidence="1">The sequence shown here is derived from an EMBL/GenBank/DDBJ whole genome shotgun (WGS) entry which is preliminary data.</text>
</comment>
<evidence type="ECO:0000313" key="1">
    <source>
        <dbReference type="EMBL" id="KAE9312460.1"/>
    </source>
</evidence>
<sequence length="84" mass="9320">MRRSSVSSPLRRRSASSLVLLTRAQLSLSVELSTSTRSGTVIVASASVSGSATSSACRMLWDWRRYTSCHPESRSRAWRHCALY</sequence>
<protein>
    <submittedName>
        <fullName evidence="1">Uncharacterized protein</fullName>
    </submittedName>
</protein>
<proteinExistence type="predicted"/>
<accession>A0A6A4DTG3</accession>
<evidence type="ECO:0000313" key="2">
    <source>
        <dbReference type="Proteomes" id="UP000437068"/>
    </source>
</evidence>
<organism evidence="1 2">
    <name type="scientific">Phytophthora fragariae</name>
    <dbReference type="NCBI Taxonomy" id="53985"/>
    <lineage>
        <taxon>Eukaryota</taxon>
        <taxon>Sar</taxon>
        <taxon>Stramenopiles</taxon>
        <taxon>Oomycota</taxon>
        <taxon>Peronosporomycetes</taxon>
        <taxon>Peronosporales</taxon>
        <taxon>Peronosporaceae</taxon>
        <taxon>Phytophthora</taxon>
    </lineage>
</organism>
<reference evidence="1 2" key="1">
    <citation type="submission" date="2018-08" db="EMBL/GenBank/DDBJ databases">
        <title>Genomic investigation of the strawberry pathogen Phytophthora fragariae indicates pathogenicity is determined by transcriptional variation in three key races.</title>
        <authorList>
            <person name="Adams T.M."/>
            <person name="Armitage A.D."/>
            <person name="Sobczyk M.K."/>
            <person name="Bates H.J."/>
            <person name="Dunwell J.M."/>
            <person name="Nellist C.F."/>
            <person name="Harrison R.J."/>
        </authorList>
    </citation>
    <scope>NUCLEOTIDE SEQUENCE [LARGE SCALE GENOMIC DNA]</scope>
    <source>
        <strain evidence="1 2">A4</strain>
    </source>
</reference>
<dbReference type="Proteomes" id="UP000437068">
    <property type="component" value="Unassembled WGS sequence"/>
</dbReference>
<dbReference type="AlphaFoldDB" id="A0A6A4DTG3"/>
<name>A0A6A4DTG3_9STRA</name>
<gene>
    <name evidence="1" type="ORF">PF001_g9236</name>
</gene>